<dbReference type="Ensembl" id="ENSUPAT00010009548.1">
    <property type="protein sequence ID" value="ENSUPAP00010008339.1"/>
    <property type="gene ID" value="ENSUPAG00010006699.1"/>
</dbReference>
<evidence type="ECO:0000256" key="8">
    <source>
        <dbReference type="ARBA" id="ARBA00023015"/>
    </source>
</evidence>
<evidence type="ECO:0000256" key="5">
    <source>
        <dbReference type="ARBA" id="ARBA00022737"/>
    </source>
</evidence>
<dbReference type="Proteomes" id="UP000694417">
    <property type="component" value="Unplaced"/>
</dbReference>
<dbReference type="SMART" id="SM00355">
    <property type="entry name" value="ZnF_C2H2"/>
    <property type="match status" value="2"/>
</dbReference>
<comment type="subcellular location">
    <subcellularLocation>
        <location evidence="2">Nucleus</location>
    </subcellularLocation>
</comment>
<feature type="domain" description="C2H2-type" evidence="13">
    <location>
        <begin position="16"/>
        <end position="43"/>
    </location>
</feature>
<dbReference type="PANTHER" id="PTHR24377">
    <property type="entry name" value="IP01015P-RELATED"/>
    <property type="match status" value="1"/>
</dbReference>
<keyword evidence="8" id="KW-0805">Transcription regulation</keyword>
<evidence type="ECO:0000256" key="3">
    <source>
        <dbReference type="ARBA" id="ARBA00006991"/>
    </source>
</evidence>
<comment type="similarity">
    <text evidence="3">Belongs to the krueppel C2H2-type zinc-finger protein family.</text>
</comment>
<name>A0A8D2H5N9_UROPR</name>
<keyword evidence="15" id="KW-1185">Reference proteome</keyword>
<dbReference type="FunFam" id="3.30.160.60:FF:001014">
    <property type="entry name" value="Zinc finger protein 597"/>
    <property type="match status" value="1"/>
</dbReference>
<evidence type="ECO:0000256" key="4">
    <source>
        <dbReference type="ARBA" id="ARBA00022723"/>
    </source>
</evidence>
<keyword evidence="11" id="KW-0539">Nucleus</keyword>
<dbReference type="GeneTree" id="ENSGT01150000286934"/>
<keyword evidence="7" id="KW-0862">Zinc</keyword>
<dbReference type="Pfam" id="PF00096">
    <property type="entry name" value="zf-C2H2"/>
    <property type="match status" value="2"/>
</dbReference>
<proteinExistence type="inferred from homology"/>
<dbReference type="SUPFAM" id="SSF57667">
    <property type="entry name" value="beta-beta-alpha zinc fingers"/>
    <property type="match status" value="1"/>
</dbReference>
<keyword evidence="6 12" id="KW-0863">Zinc-finger</keyword>
<reference evidence="14" key="1">
    <citation type="submission" date="2025-08" db="UniProtKB">
        <authorList>
            <consortium name="Ensembl"/>
        </authorList>
    </citation>
    <scope>IDENTIFICATION</scope>
</reference>
<keyword evidence="4" id="KW-0479">Metal-binding</keyword>
<evidence type="ECO:0000256" key="2">
    <source>
        <dbReference type="ARBA" id="ARBA00004123"/>
    </source>
</evidence>
<dbReference type="AlphaFoldDB" id="A0A8D2H5N9"/>
<keyword evidence="5" id="KW-0677">Repeat</keyword>
<dbReference type="PROSITE" id="PS50157">
    <property type="entry name" value="ZINC_FINGER_C2H2_2"/>
    <property type="match status" value="2"/>
</dbReference>
<evidence type="ECO:0000313" key="15">
    <source>
        <dbReference type="Proteomes" id="UP000694417"/>
    </source>
</evidence>
<evidence type="ECO:0000256" key="9">
    <source>
        <dbReference type="ARBA" id="ARBA00023125"/>
    </source>
</evidence>
<dbReference type="Gene3D" id="3.30.160.60">
    <property type="entry name" value="Classic Zinc Finger"/>
    <property type="match status" value="2"/>
</dbReference>
<evidence type="ECO:0000256" key="10">
    <source>
        <dbReference type="ARBA" id="ARBA00023163"/>
    </source>
</evidence>
<reference evidence="14" key="2">
    <citation type="submission" date="2025-09" db="UniProtKB">
        <authorList>
            <consortium name="Ensembl"/>
        </authorList>
    </citation>
    <scope>IDENTIFICATION</scope>
</reference>
<dbReference type="InterPro" id="IPR036236">
    <property type="entry name" value="Znf_C2H2_sf"/>
</dbReference>
<dbReference type="GO" id="GO:1990837">
    <property type="term" value="F:sequence-specific double-stranded DNA binding"/>
    <property type="evidence" value="ECO:0007669"/>
    <property type="project" value="UniProtKB-ARBA"/>
</dbReference>
<evidence type="ECO:0000256" key="1">
    <source>
        <dbReference type="ARBA" id="ARBA00003767"/>
    </source>
</evidence>
<accession>A0A8D2H5N9</accession>
<dbReference type="FunFam" id="3.30.160.60:FF:000338">
    <property type="entry name" value="zinc finger protein 383"/>
    <property type="match status" value="1"/>
</dbReference>
<protein>
    <recommendedName>
        <fullName evidence="13">C2H2-type domain-containing protein</fullName>
    </recommendedName>
</protein>
<sequence>VFYVGMSHVLTAFANYECKECGKAYSHSSSLTEHLRTHSGEKPYECKECGKAFRHSSSLTIHEIITHSFEWFRTTERNPVFVSYMVKPFDFEHNLCHSLAGLCKVAGGSGATSNL</sequence>
<evidence type="ECO:0000313" key="14">
    <source>
        <dbReference type="Ensembl" id="ENSUPAP00010008339.1"/>
    </source>
</evidence>
<organism evidence="14 15">
    <name type="scientific">Urocitellus parryii</name>
    <name type="common">Arctic ground squirrel</name>
    <name type="synonym">Spermophilus parryii</name>
    <dbReference type="NCBI Taxonomy" id="9999"/>
    <lineage>
        <taxon>Eukaryota</taxon>
        <taxon>Metazoa</taxon>
        <taxon>Chordata</taxon>
        <taxon>Craniata</taxon>
        <taxon>Vertebrata</taxon>
        <taxon>Euteleostomi</taxon>
        <taxon>Mammalia</taxon>
        <taxon>Eutheria</taxon>
        <taxon>Euarchontoglires</taxon>
        <taxon>Glires</taxon>
        <taxon>Rodentia</taxon>
        <taxon>Sciuromorpha</taxon>
        <taxon>Sciuridae</taxon>
        <taxon>Xerinae</taxon>
        <taxon>Marmotini</taxon>
        <taxon>Urocitellus</taxon>
    </lineage>
</organism>
<evidence type="ECO:0000256" key="6">
    <source>
        <dbReference type="ARBA" id="ARBA00022771"/>
    </source>
</evidence>
<comment type="function">
    <text evidence="1">May be involved in transcriptional regulation.</text>
</comment>
<dbReference type="InterPro" id="IPR013087">
    <property type="entry name" value="Znf_C2H2_type"/>
</dbReference>
<evidence type="ECO:0000256" key="11">
    <source>
        <dbReference type="ARBA" id="ARBA00023242"/>
    </source>
</evidence>
<dbReference type="GO" id="GO:0005634">
    <property type="term" value="C:nucleus"/>
    <property type="evidence" value="ECO:0007669"/>
    <property type="project" value="UniProtKB-SubCell"/>
</dbReference>
<dbReference type="InterPro" id="IPR050826">
    <property type="entry name" value="Krueppel_C2H2_ZnFinger"/>
</dbReference>
<keyword evidence="9" id="KW-0238">DNA-binding</keyword>
<evidence type="ECO:0000256" key="7">
    <source>
        <dbReference type="ARBA" id="ARBA00022833"/>
    </source>
</evidence>
<dbReference type="GO" id="GO:0008270">
    <property type="term" value="F:zinc ion binding"/>
    <property type="evidence" value="ECO:0007669"/>
    <property type="project" value="UniProtKB-KW"/>
</dbReference>
<feature type="domain" description="C2H2-type" evidence="13">
    <location>
        <begin position="44"/>
        <end position="72"/>
    </location>
</feature>
<evidence type="ECO:0000256" key="12">
    <source>
        <dbReference type="PROSITE-ProRule" id="PRU00042"/>
    </source>
</evidence>
<evidence type="ECO:0000259" key="13">
    <source>
        <dbReference type="PROSITE" id="PS50157"/>
    </source>
</evidence>
<keyword evidence="10" id="KW-0804">Transcription</keyword>
<dbReference type="PROSITE" id="PS00028">
    <property type="entry name" value="ZINC_FINGER_C2H2_1"/>
    <property type="match status" value="2"/>
</dbReference>